<proteinExistence type="evidence at transcript level"/>
<sequence length="235" mass="26309">RRLNLARKRHGRLCSVIFCACIFKVFAQETEEAAPPSSGTELDGYSLLGVGKTFRLVQTTFHFQDNNTHRCITVTVTRKDNDHHIVTLEVVYNTVNQDAWNNYSQRFQFLGKGPEYNKMKTYSGSGSPPGTYTFLHSDPECTIIEVEDSPHVSNAIFEVQARETGIVSTNGARGNCMLWVKNEKKGHPAQECLAKYDRLCPDLTVRQGFSSTKCREPSVEVAPEEASKAAEIISQ</sequence>
<dbReference type="GO" id="GO:0043176">
    <property type="term" value="F:amine binding"/>
    <property type="evidence" value="ECO:0007669"/>
    <property type="project" value="InterPro"/>
</dbReference>
<reference evidence="2" key="1">
    <citation type="submission" date="2014-03" db="EMBL/GenBank/DDBJ databases">
        <title>The sialotranscriptome of Amblyomma triste, Amblyomma parvum and Amblyomma cajennense ticks, uncovered by 454-based RNA-seq.</title>
        <authorList>
            <person name="Garcia G.R."/>
            <person name="Gardinassi L.G."/>
            <person name="Ribeiro J.M."/>
            <person name="Anatriello E."/>
            <person name="Ferreira B.R."/>
            <person name="Moreira H.N."/>
            <person name="Mafra C."/>
            <person name="Olegario M.M."/>
            <person name="Szabo P.J."/>
            <person name="Miranda-Santos I.K."/>
            <person name="Maruyama S.R."/>
        </authorList>
    </citation>
    <scope>NUCLEOTIDE SEQUENCE</scope>
    <source>
        <strain evidence="2">Uberlandia</strain>
        <tissue evidence="2">Salivary glands</tissue>
    </source>
</reference>
<organism evidence="2">
    <name type="scientific">Amblyomma cajennense</name>
    <name type="common">Cayenne tick</name>
    <name type="synonym">Acarus cajennensis</name>
    <dbReference type="NCBI Taxonomy" id="34607"/>
    <lineage>
        <taxon>Eukaryota</taxon>
        <taxon>Metazoa</taxon>
        <taxon>Ecdysozoa</taxon>
        <taxon>Arthropoda</taxon>
        <taxon>Chelicerata</taxon>
        <taxon>Arachnida</taxon>
        <taxon>Acari</taxon>
        <taxon>Parasitiformes</taxon>
        <taxon>Ixodida</taxon>
        <taxon>Ixodoidea</taxon>
        <taxon>Ixodidae</taxon>
        <taxon>Amblyomminae</taxon>
        <taxon>Amblyomma</taxon>
    </lineage>
</organism>
<dbReference type="Gene3D" id="2.40.128.20">
    <property type="match status" value="1"/>
</dbReference>
<protein>
    <submittedName>
        <fullName evidence="2">Putative lipocalin-6 1</fullName>
    </submittedName>
</protein>
<dbReference type="SUPFAM" id="SSF50814">
    <property type="entry name" value="Lipocalins"/>
    <property type="match status" value="1"/>
</dbReference>
<dbReference type="AlphaFoldDB" id="A0A023FSB7"/>
<dbReference type="InterPro" id="IPR012674">
    <property type="entry name" value="Calycin"/>
</dbReference>
<dbReference type="GO" id="GO:0030682">
    <property type="term" value="P:symbiont-mediated perturbation of host defenses"/>
    <property type="evidence" value="ECO:0007669"/>
    <property type="project" value="InterPro"/>
</dbReference>
<feature type="chain" id="PRO_5001521236" evidence="1">
    <location>
        <begin position="28"/>
        <end position="235"/>
    </location>
</feature>
<dbReference type="InterPro" id="IPR002970">
    <property type="entry name" value="Tick_his-bd"/>
</dbReference>
<evidence type="ECO:0000313" key="2">
    <source>
        <dbReference type="EMBL" id="JAC24309.1"/>
    </source>
</evidence>
<dbReference type="EMBL" id="GBBK01000173">
    <property type="protein sequence ID" value="JAC24309.1"/>
    <property type="molecule type" value="mRNA"/>
</dbReference>
<feature type="signal peptide" evidence="1">
    <location>
        <begin position="1"/>
        <end position="27"/>
    </location>
</feature>
<evidence type="ECO:0000256" key="1">
    <source>
        <dbReference type="SAM" id="SignalP"/>
    </source>
</evidence>
<dbReference type="Pfam" id="PF02098">
    <property type="entry name" value="His_binding"/>
    <property type="match status" value="1"/>
</dbReference>
<name>A0A023FSB7_AMBCJ</name>
<accession>A0A023FSB7</accession>
<feature type="non-terminal residue" evidence="2">
    <location>
        <position position="1"/>
    </location>
</feature>
<keyword evidence="1" id="KW-0732">Signal</keyword>